<comment type="catalytic activity">
    <reaction evidence="7">
        <text>(6S)-5-methyl-5,6,7,8-tetrahydrofolate + NAD(+) = (6R)-5,10-methylene-5,6,7,8-tetrahydrofolate + NADH + H(+)</text>
        <dbReference type="Rhea" id="RHEA:19821"/>
        <dbReference type="ChEBI" id="CHEBI:15378"/>
        <dbReference type="ChEBI" id="CHEBI:15636"/>
        <dbReference type="ChEBI" id="CHEBI:18608"/>
        <dbReference type="ChEBI" id="CHEBI:57540"/>
        <dbReference type="ChEBI" id="CHEBI:57945"/>
        <dbReference type="EC" id="1.5.1.54"/>
    </reaction>
    <physiologicalReaction direction="right-to-left" evidence="7">
        <dbReference type="Rhea" id="RHEA:19823"/>
    </physiologicalReaction>
</comment>
<dbReference type="PANTHER" id="PTHR45754">
    <property type="entry name" value="METHYLENETETRAHYDROFOLATE REDUCTASE"/>
    <property type="match status" value="1"/>
</dbReference>
<accession>A0A0N8PSX8</accession>
<dbReference type="InterPro" id="IPR029041">
    <property type="entry name" value="FAD-linked_oxidoreductase-like"/>
</dbReference>
<organism evidence="9 10">
    <name type="scientific">Kouleothrix aurantiaca</name>
    <dbReference type="NCBI Taxonomy" id="186479"/>
    <lineage>
        <taxon>Bacteria</taxon>
        <taxon>Bacillati</taxon>
        <taxon>Chloroflexota</taxon>
        <taxon>Chloroflexia</taxon>
        <taxon>Chloroflexales</taxon>
        <taxon>Roseiflexineae</taxon>
        <taxon>Roseiflexaceae</taxon>
        <taxon>Kouleothrix</taxon>
    </lineage>
</organism>
<dbReference type="AlphaFoldDB" id="A0A0N8PSX8"/>
<dbReference type="SUPFAM" id="SSF51730">
    <property type="entry name" value="FAD-linked oxidoreductase"/>
    <property type="match status" value="1"/>
</dbReference>
<evidence type="ECO:0000256" key="5">
    <source>
        <dbReference type="ARBA" id="ARBA00022827"/>
    </source>
</evidence>
<dbReference type="GO" id="GO:0035999">
    <property type="term" value="P:tetrahydrofolate interconversion"/>
    <property type="evidence" value="ECO:0007669"/>
    <property type="project" value="UniProtKB-UniPathway"/>
</dbReference>
<keyword evidence="10" id="KW-1185">Reference proteome</keyword>
<evidence type="ECO:0000256" key="7">
    <source>
        <dbReference type="ARBA" id="ARBA00048628"/>
    </source>
</evidence>
<dbReference type="EMBL" id="LJCR01000141">
    <property type="protein sequence ID" value="KPV53965.1"/>
    <property type="molecule type" value="Genomic_DNA"/>
</dbReference>
<dbReference type="Pfam" id="PF02219">
    <property type="entry name" value="MTHFR"/>
    <property type="match status" value="1"/>
</dbReference>
<dbReference type="UniPathway" id="UPA00193"/>
<evidence type="ECO:0000256" key="8">
    <source>
        <dbReference type="RuleBase" id="RU003862"/>
    </source>
</evidence>
<evidence type="ECO:0000313" key="10">
    <source>
        <dbReference type="Proteomes" id="UP000050509"/>
    </source>
</evidence>
<gene>
    <name evidence="9" type="ORF">SE17_06585</name>
</gene>
<comment type="caution">
    <text evidence="9">The sequence shown here is derived from an EMBL/GenBank/DDBJ whole genome shotgun (WGS) entry which is preliminary data.</text>
</comment>
<comment type="pathway">
    <text evidence="2 8">One-carbon metabolism; tetrahydrofolate interconversion.</text>
</comment>
<dbReference type="Proteomes" id="UP000050509">
    <property type="component" value="Unassembled WGS sequence"/>
</dbReference>
<comment type="similarity">
    <text evidence="3 8">Belongs to the methylenetetrahydrofolate reductase family.</text>
</comment>
<protein>
    <recommendedName>
        <fullName evidence="8">Methylenetetrahydrofolate reductase</fullName>
    </recommendedName>
</protein>
<dbReference type="PANTHER" id="PTHR45754:SF3">
    <property type="entry name" value="METHYLENETETRAHYDROFOLATE REDUCTASE (NADPH)"/>
    <property type="match status" value="1"/>
</dbReference>
<evidence type="ECO:0000256" key="6">
    <source>
        <dbReference type="ARBA" id="ARBA00023002"/>
    </source>
</evidence>
<name>A0A0N8PSX8_9CHLR</name>
<keyword evidence="5 8" id="KW-0274">FAD</keyword>
<dbReference type="GO" id="GO:0005829">
    <property type="term" value="C:cytosol"/>
    <property type="evidence" value="ECO:0007669"/>
    <property type="project" value="TreeGrafter"/>
</dbReference>
<dbReference type="InterPro" id="IPR003171">
    <property type="entry name" value="Mehydrof_redctse-like"/>
</dbReference>
<keyword evidence="6 8" id="KW-0560">Oxidoreductase</keyword>
<sequence>MPANSDFQRRLDAGQLVVTGELAPPKGASRATLERLAVAMRDHVDALNLTDNQRGIGRMSALGAGIVVQQLGIETIVQMTCQHRNRIALQADVLSGSVCGINNFLCMTGDHPKIGDHPETKNVLDLNSFQLIRALRTMRDDATFQSGTPLSDAPRFFVGGVANPNIERIARLEKKVQSGAEFIQTQIIFDIERFRQWMADARALGLHKHIHIMAGVMVIRSAQSAHFLRDHLPGSRVPDWVVERMAAAPDAEREGVQIAAELTQEMLAIEGVRGVHIMSVGWTKAIPLVVEAAGLLPRPPAPPAE</sequence>
<proteinExistence type="inferred from homology"/>
<evidence type="ECO:0000256" key="1">
    <source>
        <dbReference type="ARBA" id="ARBA00001974"/>
    </source>
</evidence>
<evidence type="ECO:0000256" key="3">
    <source>
        <dbReference type="ARBA" id="ARBA00006743"/>
    </source>
</evidence>
<dbReference type="Gene3D" id="3.20.20.220">
    <property type="match status" value="1"/>
</dbReference>
<evidence type="ECO:0000256" key="4">
    <source>
        <dbReference type="ARBA" id="ARBA00022630"/>
    </source>
</evidence>
<dbReference type="PATRIC" id="fig|186479.3.peg.1710"/>
<evidence type="ECO:0000256" key="2">
    <source>
        <dbReference type="ARBA" id="ARBA00004777"/>
    </source>
</evidence>
<dbReference type="GO" id="GO:0009086">
    <property type="term" value="P:methionine biosynthetic process"/>
    <property type="evidence" value="ECO:0007669"/>
    <property type="project" value="TreeGrafter"/>
</dbReference>
<comment type="cofactor">
    <cofactor evidence="1 8">
        <name>FAD</name>
        <dbReference type="ChEBI" id="CHEBI:57692"/>
    </cofactor>
</comment>
<evidence type="ECO:0000313" key="9">
    <source>
        <dbReference type="EMBL" id="KPV53965.1"/>
    </source>
</evidence>
<dbReference type="GO" id="GO:0071949">
    <property type="term" value="F:FAD binding"/>
    <property type="evidence" value="ECO:0007669"/>
    <property type="project" value="TreeGrafter"/>
</dbReference>
<reference evidence="9 10" key="1">
    <citation type="submission" date="2015-09" db="EMBL/GenBank/DDBJ databases">
        <title>Draft genome sequence of Kouleothrix aurantiaca JCM 19913.</title>
        <authorList>
            <person name="Hemp J."/>
        </authorList>
    </citation>
    <scope>NUCLEOTIDE SEQUENCE [LARGE SCALE GENOMIC DNA]</scope>
    <source>
        <strain evidence="9 10">COM-B</strain>
    </source>
</reference>
<keyword evidence="4 8" id="KW-0285">Flavoprotein</keyword>
<dbReference type="GO" id="GO:0106312">
    <property type="term" value="F:methylenetetrahydrofolate reductase (NADH) activity"/>
    <property type="evidence" value="ECO:0007669"/>
    <property type="project" value="UniProtKB-EC"/>
</dbReference>
<dbReference type="CDD" id="cd00537">
    <property type="entry name" value="MTHFR"/>
    <property type="match status" value="1"/>
</dbReference>